<reference evidence="6" key="2">
    <citation type="submission" date="2017-04" db="EMBL/GenBank/DDBJ databases">
        <authorList>
            <person name="Varghese N."/>
            <person name="Submissions S."/>
        </authorList>
    </citation>
    <scope>NUCLEOTIDE SEQUENCE [LARGE SCALE GENOMIC DNA]</scope>
    <source>
        <strain evidence="6">FDF-1</strain>
    </source>
</reference>
<dbReference type="InterPro" id="IPR006186">
    <property type="entry name" value="Ser/Thr-sp_prot-phosphatase"/>
</dbReference>
<name>A0A1L9C2U7_9EURY</name>
<reference evidence="4" key="3">
    <citation type="submission" date="2017-04" db="EMBL/GenBank/DDBJ databases">
        <authorList>
            <person name="Afonso C.L."/>
            <person name="Miller P.J."/>
            <person name="Scott M.A."/>
            <person name="Spackman E."/>
            <person name="Goraichik I."/>
            <person name="Dimitrov K.M."/>
            <person name="Suarez D.L."/>
            <person name="Swayne D.E."/>
        </authorList>
    </citation>
    <scope>NUCLEOTIDE SEQUENCE [LARGE SCALE GENOMIC DNA]</scope>
    <source>
        <strain evidence="4">FDF-1</strain>
    </source>
</reference>
<evidence type="ECO:0000313" key="4">
    <source>
        <dbReference type="EMBL" id="SMH36812.1"/>
    </source>
</evidence>
<dbReference type="RefSeq" id="WP_072360878.1">
    <property type="nucleotide sequence ID" value="NZ_FXBN01000002.1"/>
</dbReference>
<dbReference type="PANTHER" id="PTHR11668">
    <property type="entry name" value="SERINE/THREONINE PROTEIN PHOSPHATASE"/>
    <property type="match status" value="1"/>
</dbReference>
<sequence length="269" mass="30367">MNSKIDTLSNLLPKVADIFISENPVIYVGTDSVMVIGDIHGDLKALDLILKMQKKINCERMIFLGDYIDRGPNSVEVLNKLFRLKIADPDKIILLRGNHETAEMNYCGGFYDELGRDDSLFVLANHVFEEMPIAAIIFNRIFCVHGGIPGSQKIHSIEKYHSFEYIWNDPSELNGMHSSARGDDIKEYGPDITSDFLQINGLELIIRGHSALKEGYKWYFNEKLLSLFSTPNYRSLFNVAAFAVIKDENTKIVVFGTSDGNDYSLLDSV</sequence>
<dbReference type="InterPro" id="IPR029052">
    <property type="entry name" value="Metallo-depent_PP-like"/>
</dbReference>
<dbReference type="OrthoDB" id="303721at2157"/>
<dbReference type="Proteomes" id="UP000193969">
    <property type="component" value="Unassembled WGS sequence"/>
</dbReference>
<reference evidence="2 5" key="1">
    <citation type="submission" date="2014-12" db="EMBL/GenBank/DDBJ databases">
        <title>The genome sequence of Methanohalophilus portucalensis strain FDF1.</title>
        <authorList>
            <person name="Lai M.-C."/>
            <person name="Lai S.-J."/>
        </authorList>
    </citation>
    <scope>NUCLEOTIDE SEQUENCE [LARGE SCALE GENOMIC DNA]</scope>
    <source>
        <strain evidence="2 5">FDF-1</strain>
    </source>
</reference>
<dbReference type="STRING" id="523843.SAMN06264941_1098"/>
<protein>
    <submittedName>
        <fullName evidence="3">Serine/threonine protein phosphatase</fullName>
    </submittedName>
    <submittedName>
        <fullName evidence="4">Serine/threonine-protein phosphatase PP1 catalytic subunit</fullName>
    </submittedName>
</protein>
<dbReference type="EMBL" id="FXBN01000002">
    <property type="protein sequence ID" value="SMH36812.1"/>
    <property type="molecule type" value="Genomic_DNA"/>
</dbReference>
<dbReference type="InterPro" id="IPR004843">
    <property type="entry name" value="Calcineurin-like_PHP"/>
</dbReference>
<dbReference type="PRINTS" id="PR00114">
    <property type="entry name" value="STPHPHTASE"/>
</dbReference>
<evidence type="ECO:0000313" key="3">
    <source>
        <dbReference type="EMBL" id="RNI08795.1"/>
    </source>
</evidence>
<evidence type="ECO:0000313" key="6">
    <source>
        <dbReference type="Proteomes" id="UP000193969"/>
    </source>
</evidence>
<dbReference type="AlphaFoldDB" id="A0A1L9C2U7"/>
<dbReference type="Pfam" id="PF00149">
    <property type="entry name" value="Metallophos"/>
    <property type="match status" value="1"/>
</dbReference>
<dbReference type="CDD" id="cd00144">
    <property type="entry name" value="MPP_PPP_family"/>
    <property type="match status" value="1"/>
</dbReference>
<dbReference type="InterPro" id="IPR050341">
    <property type="entry name" value="PP1_catalytic_subunit"/>
</dbReference>
<dbReference type="EMBL" id="JWTK01000005">
    <property type="protein sequence ID" value="OJH48817.1"/>
    <property type="molecule type" value="Genomic_DNA"/>
</dbReference>
<dbReference type="SUPFAM" id="SSF56300">
    <property type="entry name" value="Metallo-dependent phosphatases"/>
    <property type="match status" value="1"/>
</dbReference>
<evidence type="ECO:0000313" key="2">
    <source>
        <dbReference type="EMBL" id="OJH48817.1"/>
    </source>
</evidence>
<accession>A0A1L9C2U7</accession>
<dbReference type="GO" id="GO:0005737">
    <property type="term" value="C:cytoplasm"/>
    <property type="evidence" value="ECO:0007669"/>
    <property type="project" value="TreeGrafter"/>
</dbReference>
<evidence type="ECO:0000313" key="7">
    <source>
        <dbReference type="Proteomes" id="UP000278252"/>
    </source>
</evidence>
<dbReference type="EMBL" id="RJJH01000015">
    <property type="protein sequence ID" value="RNI08795.1"/>
    <property type="molecule type" value="Genomic_DNA"/>
</dbReference>
<evidence type="ECO:0000259" key="1">
    <source>
        <dbReference type="PROSITE" id="PS00125"/>
    </source>
</evidence>
<evidence type="ECO:0000313" key="5">
    <source>
        <dbReference type="Proteomes" id="UP000185713"/>
    </source>
</evidence>
<dbReference type="PANTHER" id="PTHR11668:SF496">
    <property type="entry name" value="SERINE_THREONINE-PROTEIN PHOSPHATASE"/>
    <property type="match status" value="1"/>
</dbReference>
<dbReference type="Proteomes" id="UP000278252">
    <property type="component" value="Unassembled WGS sequence"/>
</dbReference>
<dbReference type="SMART" id="SM00156">
    <property type="entry name" value="PP2Ac"/>
    <property type="match status" value="1"/>
</dbReference>
<dbReference type="Proteomes" id="UP000185713">
    <property type="component" value="Unassembled WGS sequence"/>
</dbReference>
<organism evidence="2 5">
    <name type="scientific">Methanohalophilus portucalensis FDF-1</name>
    <dbReference type="NCBI Taxonomy" id="523843"/>
    <lineage>
        <taxon>Archaea</taxon>
        <taxon>Methanobacteriati</taxon>
        <taxon>Methanobacteriota</taxon>
        <taxon>Stenosarchaea group</taxon>
        <taxon>Methanomicrobia</taxon>
        <taxon>Methanosarcinales</taxon>
        <taxon>Methanosarcinaceae</taxon>
        <taxon>Methanohalophilus</taxon>
    </lineage>
</organism>
<proteinExistence type="predicted"/>
<gene>
    <name evidence="3" type="ORF">EFE41_09830</name>
    <name evidence="2" type="ORF">MPF_1665</name>
    <name evidence="4" type="ORF">SAMN06264941_1098</name>
</gene>
<keyword evidence="6" id="KW-1185">Reference proteome</keyword>
<reference evidence="3 7" key="4">
    <citation type="submission" date="2018-10" db="EMBL/GenBank/DDBJ databases">
        <title>Cultivation of a novel Methanohalophilus strain from Kebrit Deep of the Red Sea and a genomic comparison of members of the genus Methanohalophilus.</title>
        <authorList>
            <person name="Guan Y."/>
            <person name="Ngugi D.K."/>
            <person name="Stingl U."/>
        </authorList>
    </citation>
    <scope>NUCLEOTIDE SEQUENCE [LARGE SCALE GENOMIC DNA]</scope>
    <source>
        <strain evidence="3 7">DSM 7471</strain>
    </source>
</reference>
<dbReference type="PROSITE" id="PS00125">
    <property type="entry name" value="SER_THR_PHOSPHATASE"/>
    <property type="match status" value="1"/>
</dbReference>
<feature type="domain" description="Serine/threonine specific protein phosphatases" evidence="1">
    <location>
        <begin position="95"/>
        <end position="100"/>
    </location>
</feature>
<dbReference type="Gene3D" id="3.60.21.10">
    <property type="match status" value="1"/>
</dbReference>
<dbReference type="GO" id="GO:0004722">
    <property type="term" value="F:protein serine/threonine phosphatase activity"/>
    <property type="evidence" value="ECO:0007669"/>
    <property type="project" value="TreeGrafter"/>
</dbReference>